<evidence type="ECO:0000256" key="1">
    <source>
        <dbReference type="SAM" id="Phobius"/>
    </source>
</evidence>
<dbReference type="Proteomes" id="UP000006729">
    <property type="component" value="Chromosome 4"/>
</dbReference>
<protein>
    <submittedName>
        <fullName evidence="2">Uncharacterized protein</fullName>
    </submittedName>
</protein>
<sequence length="71" mass="7811">MALSSGHLLSDYRGAGAWLVVGGFCWICHVWAAAGGEGNVERWLCWLKEMKRLMVAVVRPPLGPNGGETWR</sequence>
<evidence type="ECO:0000313" key="2">
    <source>
        <dbReference type="EMBL" id="PNT41100.1"/>
    </source>
</evidence>
<keyword evidence="3" id="KW-1185">Reference proteome</keyword>
<dbReference type="HOGENOM" id="CLU_2744766_0_0_1"/>
<keyword evidence="1" id="KW-0812">Transmembrane</keyword>
<name>B9N595_POPTR</name>
<gene>
    <name evidence="2" type="ORF">POPTR_004G136800</name>
</gene>
<dbReference type="AlphaFoldDB" id="B9N595"/>
<keyword evidence="1" id="KW-1133">Transmembrane helix</keyword>
<keyword evidence="1" id="KW-0472">Membrane</keyword>
<dbReference type="InParanoid" id="B9N595"/>
<accession>B9N595</accession>
<proteinExistence type="predicted"/>
<feature type="transmembrane region" description="Helical" evidence="1">
    <location>
        <begin position="15"/>
        <end position="34"/>
    </location>
</feature>
<evidence type="ECO:0000313" key="3">
    <source>
        <dbReference type="Proteomes" id="UP000006729"/>
    </source>
</evidence>
<reference evidence="2 3" key="1">
    <citation type="journal article" date="2006" name="Science">
        <title>The genome of black cottonwood, Populus trichocarpa (Torr. &amp; Gray).</title>
        <authorList>
            <person name="Tuskan G.A."/>
            <person name="Difazio S."/>
            <person name="Jansson S."/>
            <person name="Bohlmann J."/>
            <person name="Grigoriev I."/>
            <person name="Hellsten U."/>
            <person name="Putnam N."/>
            <person name="Ralph S."/>
            <person name="Rombauts S."/>
            <person name="Salamov A."/>
            <person name="Schein J."/>
            <person name="Sterck L."/>
            <person name="Aerts A."/>
            <person name="Bhalerao R.R."/>
            <person name="Bhalerao R.P."/>
            <person name="Blaudez D."/>
            <person name="Boerjan W."/>
            <person name="Brun A."/>
            <person name="Brunner A."/>
            <person name="Busov V."/>
            <person name="Campbell M."/>
            <person name="Carlson J."/>
            <person name="Chalot M."/>
            <person name="Chapman J."/>
            <person name="Chen G.L."/>
            <person name="Cooper D."/>
            <person name="Coutinho P.M."/>
            <person name="Couturier J."/>
            <person name="Covert S."/>
            <person name="Cronk Q."/>
            <person name="Cunningham R."/>
            <person name="Davis J."/>
            <person name="Degroeve S."/>
            <person name="Dejardin A."/>
            <person name="Depamphilis C."/>
            <person name="Detter J."/>
            <person name="Dirks B."/>
            <person name="Dubchak I."/>
            <person name="Duplessis S."/>
            <person name="Ehlting J."/>
            <person name="Ellis B."/>
            <person name="Gendler K."/>
            <person name="Goodstein D."/>
            <person name="Gribskov M."/>
            <person name="Grimwood J."/>
            <person name="Groover A."/>
            <person name="Gunter L."/>
            <person name="Hamberger B."/>
            <person name="Heinze B."/>
            <person name="Helariutta Y."/>
            <person name="Henrissat B."/>
            <person name="Holligan D."/>
            <person name="Holt R."/>
            <person name="Huang W."/>
            <person name="Islam-Faridi N."/>
            <person name="Jones S."/>
            <person name="Jones-Rhoades M."/>
            <person name="Jorgensen R."/>
            <person name="Joshi C."/>
            <person name="Kangasjarvi J."/>
            <person name="Karlsson J."/>
            <person name="Kelleher C."/>
            <person name="Kirkpatrick R."/>
            <person name="Kirst M."/>
            <person name="Kohler A."/>
            <person name="Kalluri U."/>
            <person name="Larimer F."/>
            <person name="Leebens-Mack J."/>
            <person name="Leple J.C."/>
            <person name="Locascio P."/>
            <person name="Lou Y."/>
            <person name="Lucas S."/>
            <person name="Martin F."/>
            <person name="Montanini B."/>
            <person name="Napoli C."/>
            <person name="Nelson D.R."/>
            <person name="Nelson C."/>
            <person name="Nieminen K."/>
            <person name="Nilsson O."/>
            <person name="Pereda V."/>
            <person name="Peter G."/>
            <person name="Philippe R."/>
            <person name="Pilate G."/>
            <person name="Poliakov A."/>
            <person name="Razumovskaya J."/>
            <person name="Richardson P."/>
            <person name="Rinaldi C."/>
            <person name="Ritland K."/>
            <person name="Rouze P."/>
            <person name="Ryaboy D."/>
            <person name="Schmutz J."/>
            <person name="Schrader J."/>
            <person name="Segerman B."/>
            <person name="Shin H."/>
            <person name="Siddiqui A."/>
            <person name="Sterky F."/>
            <person name="Terry A."/>
            <person name="Tsai C.J."/>
            <person name="Uberbacher E."/>
            <person name="Unneberg P."/>
            <person name="Vahala J."/>
            <person name="Wall K."/>
            <person name="Wessler S."/>
            <person name="Yang G."/>
            <person name="Yin T."/>
            <person name="Douglas C."/>
            <person name="Marra M."/>
            <person name="Sandberg G."/>
            <person name="Van de Peer Y."/>
            <person name="Rokhsar D."/>
        </authorList>
    </citation>
    <scope>NUCLEOTIDE SEQUENCE [LARGE SCALE GENOMIC DNA]</scope>
    <source>
        <strain evidence="3">cv. Nisqually</strain>
    </source>
</reference>
<organism evidence="2 3">
    <name type="scientific">Populus trichocarpa</name>
    <name type="common">Western balsam poplar</name>
    <name type="synonym">Populus balsamifera subsp. trichocarpa</name>
    <dbReference type="NCBI Taxonomy" id="3694"/>
    <lineage>
        <taxon>Eukaryota</taxon>
        <taxon>Viridiplantae</taxon>
        <taxon>Streptophyta</taxon>
        <taxon>Embryophyta</taxon>
        <taxon>Tracheophyta</taxon>
        <taxon>Spermatophyta</taxon>
        <taxon>Magnoliopsida</taxon>
        <taxon>eudicotyledons</taxon>
        <taxon>Gunneridae</taxon>
        <taxon>Pentapetalae</taxon>
        <taxon>rosids</taxon>
        <taxon>fabids</taxon>
        <taxon>Malpighiales</taxon>
        <taxon>Salicaceae</taxon>
        <taxon>Saliceae</taxon>
        <taxon>Populus</taxon>
    </lineage>
</organism>
<dbReference type="EMBL" id="CM009293">
    <property type="protein sequence ID" value="PNT41100.1"/>
    <property type="molecule type" value="Genomic_DNA"/>
</dbReference>